<keyword evidence="3" id="KW-0804">Transcription</keyword>
<dbReference type="InterPro" id="IPR036388">
    <property type="entry name" value="WH-like_DNA-bd_sf"/>
</dbReference>
<evidence type="ECO:0000256" key="3">
    <source>
        <dbReference type="ARBA" id="ARBA00023163"/>
    </source>
</evidence>
<reference evidence="7" key="1">
    <citation type="submission" date="2017-05" db="EMBL/GenBank/DDBJ databases">
        <authorList>
            <consortium name="The Broad Institute Genomics Platform"/>
            <consortium name="The Broad Institute Genomic Center for Infectious Diseases"/>
            <person name="Earl A."/>
            <person name="Manson A."/>
            <person name="Schwartman J."/>
            <person name="Gilmore M."/>
            <person name="Abouelleil A."/>
            <person name="Cao P."/>
            <person name="Chapman S."/>
            <person name="Cusick C."/>
            <person name="Shea T."/>
            <person name="Young S."/>
            <person name="Neafsey D."/>
            <person name="Nusbaum C."/>
            <person name="Birren B."/>
        </authorList>
    </citation>
    <scope>NUCLEOTIDE SEQUENCE</scope>
    <source>
        <strain evidence="7">7F3_DIV0205</strain>
    </source>
</reference>
<organism evidence="7 8">
    <name type="scientific">Candidatus Enterococcus palustris</name>
    <dbReference type="NCBI Taxonomy" id="1834189"/>
    <lineage>
        <taxon>Bacteria</taxon>
        <taxon>Bacillati</taxon>
        <taxon>Bacillota</taxon>
        <taxon>Bacilli</taxon>
        <taxon>Lactobacillales</taxon>
        <taxon>Enterococcaceae</taxon>
        <taxon>Enterococcus</taxon>
    </lineage>
</organism>
<sequence length="256" mass="29061">MSVFLKKLQKHQDQLSRLEQQVLAYIIENPEVIAQSRIDEVAKEVYVSTATISRTSKALGYSGFQELKYTLIHHLEEEQHPIYQPSANFTQLAERVQNEISETLQLVKQENLELGAKLLAESQRVEFFGVGSSYSCCFEAARKLTFAGRIANAREDWDELRIVAEHLTASDTAILVSYSGETILPLEYVAILKEKKVPIIAIVGSKNSQLEELATLVFHVKVTNGYYGEIDMSSRIPMHLVLELLILHYIETYVEK</sequence>
<evidence type="ECO:0000256" key="2">
    <source>
        <dbReference type="ARBA" id="ARBA00023125"/>
    </source>
</evidence>
<keyword evidence="4" id="KW-0175">Coiled coil</keyword>
<dbReference type="PANTHER" id="PTHR30514:SF21">
    <property type="entry name" value="RPIR-FAMILY TRANSCRIPTIONAL REGULATOR"/>
    <property type="match status" value="1"/>
</dbReference>
<dbReference type="CDD" id="cd05013">
    <property type="entry name" value="SIS_RpiR"/>
    <property type="match status" value="1"/>
</dbReference>
<evidence type="ECO:0000256" key="4">
    <source>
        <dbReference type="SAM" id="Coils"/>
    </source>
</evidence>
<proteinExistence type="predicted"/>
<evidence type="ECO:0000259" key="6">
    <source>
        <dbReference type="PROSITE" id="PS51464"/>
    </source>
</evidence>
<evidence type="ECO:0000256" key="1">
    <source>
        <dbReference type="ARBA" id="ARBA00023015"/>
    </source>
</evidence>
<dbReference type="Pfam" id="PF01418">
    <property type="entry name" value="HTH_6"/>
    <property type="match status" value="1"/>
</dbReference>
<keyword evidence="8" id="KW-1185">Reference proteome</keyword>
<evidence type="ECO:0008006" key="9">
    <source>
        <dbReference type="Google" id="ProtNLM"/>
    </source>
</evidence>
<dbReference type="PROSITE" id="PS51464">
    <property type="entry name" value="SIS"/>
    <property type="match status" value="1"/>
</dbReference>
<dbReference type="PROSITE" id="PS51071">
    <property type="entry name" value="HTH_RPIR"/>
    <property type="match status" value="1"/>
</dbReference>
<dbReference type="SUPFAM" id="SSF53697">
    <property type="entry name" value="SIS domain"/>
    <property type="match status" value="1"/>
</dbReference>
<dbReference type="PANTHER" id="PTHR30514">
    <property type="entry name" value="GLUCOKINASE"/>
    <property type="match status" value="1"/>
</dbReference>
<dbReference type="SUPFAM" id="SSF46689">
    <property type="entry name" value="Homeodomain-like"/>
    <property type="match status" value="1"/>
</dbReference>
<reference evidence="7" key="2">
    <citation type="submission" date="2024-03" db="EMBL/GenBank/DDBJ databases">
        <title>The Genome Sequence of Enterococcus sp. DIV0205d.</title>
        <authorList>
            <consortium name="The Broad Institute Genomics Platform"/>
            <consortium name="The Broad Institute Microbial Omics Core"/>
            <consortium name="The Broad Institute Genomic Center for Infectious Diseases"/>
            <person name="Earl A."/>
            <person name="Manson A."/>
            <person name="Gilmore M."/>
            <person name="Schwartman J."/>
            <person name="Shea T."/>
            <person name="Abouelleil A."/>
            <person name="Cao P."/>
            <person name="Chapman S."/>
            <person name="Cusick C."/>
            <person name="Young S."/>
            <person name="Neafsey D."/>
            <person name="Nusbaum C."/>
            <person name="Birren B."/>
        </authorList>
    </citation>
    <scope>NUCLEOTIDE SEQUENCE</scope>
    <source>
        <strain evidence="7">7F3_DIV0205</strain>
    </source>
</reference>
<protein>
    <recommendedName>
        <fullName evidence="9">Phosphosugar-binding transcriptional regulator</fullName>
    </recommendedName>
</protein>
<dbReference type="AlphaFoldDB" id="A0AAQ3WDT7"/>
<dbReference type="EMBL" id="CP147244">
    <property type="protein sequence ID" value="WYK01523.1"/>
    <property type="molecule type" value="Genomic_DNA"/>
</dbReference>
<dbReference type="GO" id="GO:1901135">
    <property type="term" value="P:carbohydrate derivative metabolic process"/>
    <property type="evidence" value="ECO:0007669"/>
    <property type="project" value="InterPro"/>
</dbReference>
<dbReference type="RefSeq" id="WP_086315219.1">
    <property type="nucleotide sequence ID" value="NZ_CP147244.1"/>
</dbReference>
<dbReference type="Gene3D" id="1.10.10.10">
    <property type="entry name" value="Winged helix-like DNA-binding domain superfamily/Winged helix DNA-binding domain"/>
    <property type="match status" value="1"/>
</dbReference>
<dbReference type="InterPro" id="IPR035472">
    <property type="entry name" value="RpiR-like_SIS"/>
</dbReference>
<dbReference type="Gene3D" id="3.40.50.10490">
    <property type="entry name" value="Glucose-6-phosphate isomerase like protein, domain 1"/>
    <property type="match status" value="1"/>
</dbReference>
<keyword evidence="2" id="KW-0238">DNA-binding</keyword>
<dbReference type="InterPro" id="IPR046348">
    <property type="entry name" value="SIS_dom_sf"/>
</dbReference>
<evidence type="ECO:0000313" key="7">
    <source>
        <dbReference type="EMBL" id="WYK01523.1"/>
    </source>
</evidence>
<name>A0AAQ3WDT7_9ENTE</name>
<dbReference type="Pfam" id="PF01380">
    <property type="entry name" value="SIS"/>
    <property type="match status" value="1"/>
</dbReference>
<feature type="coiled-coil region" evidence="4">
    <location>
        <begin position="1"/>
        <end position="28"/>
    </location>
</feature>
<dbReference type="Proteomes" id="UP000194948">
    <property type="component" value="Chromosome"/>
</dbReference>
<dbReference type="InterPro" id="IPR009057">
    <property type="entry name" value="Homeodomain-like_sf"/>
</dbReference>
<feature type="domain" description="SIS" evidence="6">
    <location>
        <begin position="115"/>
        <end position="256"/>
    </location>
</feature>
<dbReference type="GO" id="GO:0003677">
    <property type="term" value="F:DNA binding"/>
    <property type="evidence" value="ECO:0007669"/>
    <property type="project" value="UniProtKB-KW"/>
</dbReference>
<dbReference type="InterPro" id="IPR047640">
    <property type="entry name" value="RpiR-like"/>
</dbReference>
<dbReference type="InterPro" id="IPR000281">
    <property type="entry name" value="HTH_RpiR"/>
</dbReference>
<gene>
    <name evidence="7" type="ORF">A5821_002660</name>
</gene>
<feature type="domain" description="HTH rpiR-type" evidence="5">
    <location>
        <begin position="2"/>
        <end position="78"/>
    </location>
</feature>
<dbReference type="GO" id="GO:0097367">
    <property type="term" value="F:carbohydrate derivative binding"/>
    <property type="evidence" value="ECO:0007669"/>
    <property type="project" value="InterPro"/>
</dbReference>
<dbReference type="InterPro" id="IPR001347">
    <property type="entry name" value="SIS_dom"/>
</dbReference>
<dbReference type="GO" id="GO:0003700">
    <property type="term" value="F:DNA-binding transcription factor activity"/>
    <property type="evidence" value="ECO:0007669"/>
    <property type="project" value="InterPro"/>
</dbReference>
<evidence type="ECO:0000259" key="5">
    <source>
        <dbReference type="PROSITE" id="PS51071"/>
    </source>
</evidence>
<evidence type="ECO:0000313" key="8">
    <source>
        <dbReference type="Proteomes" id="UP000194948"/>
    </source>
</evidence>
<keyword evidence="1" id="KW-0805">Transcription regulation</keyword>
<accession>A0AAQ3WDT7</accession>